<feature type="region of interest" description="Disordered" evidence="1">
    <location>
        <begin position="144"/>
        <end position="172"/>
    </location>
</feature>
<feature type="compositionally biased region" description="Basic and acidic residues" evidence="1">
    <location>
        <begin position="159"/>
        <end position="172"/>
    </location>
</feature>
<dbReference type="Pfam" id="PF04186">
    <property type="entry name" value="FxsA"/>
    <property type="match status" value="1"/>
</dbReference>
<dbReference type="PANTHER" id="PTHR35335:SF1">
    <property type="entry name" value="UPF0716 PROTEIN FXSA"/>
    <property type="match status" value="1"/>
</dbReference>
<dbReference type="PANTHER" id="PTHR35335">
    <property type="entry name" value="UPF0716 PROTEIN FXSA"/>
    <property type="match status" value="1"/>
</dbReference>
<name>A0ABT0PJ35_9GAMM</name>
<keyword evidence="4" id="KW-1185">Reference proteome</keyword>
<reference evidence="3 4" key="1">
    <citation type="submission" date="2022-05" db="EMBL/GenBank/DDBJ databases">
        <authorList>
            <person name="Park J.-S."/>
        </authorList>
    </citation>
    <scope>NUCLEOTIDE SEQUENCE [LARGE SCALE GENOMIC DNA]</scope>
    <source>
        <strain evidence="3 4">2012CJ34-2</strain>
    </source>
</reference>
<dbReference type="RefSeq" id="WP_249701001.1">
    <property type="nucleotide sequence ID" value="NZ_JAMFLX010000024.1"/>
</dbReference>
<evidence type="ECO:0000256" key="2">
    <source>
        <dbReference type="SAM" id="Phobius"/>
    </source>
</evidence>
<evidence type="ECO:0000313" key="4">
    <source>
        <dbReference type="Proteomes" id="UP001203338"/>
    </source>
</evidence>
<keyword evidence="2" id="KW-0812">Transmembrane</keyword>
<feature type="transmembrane region" description="Helical" evidence="2">
    <location>
        <begin position="26"/>
        <end position="46"/>
    </location>
</feature>
<sequence>MRLGFFLLVLFPITELMILIKVGGLIGVIPTVGLILFTASMGLFLLRQEGFSILMRARQRMNSGEIPAMEMMEGLVIAFCGALLLAPGFITDCIALCGLIAPIRRKVIKRMISSPRFKVYTSGGMGARSPASFGASFGAGFDSTTENNGFGENTIRQSQRKDVIDGEYRREE</sequence>
<accession>A0ABT0PJ35</accession>
<feature type="compositionally biased region" description="Polar residues" evidence="1">
    <location>
        <begin position="144"/>
        <end position="157"/>
    </location>
</feature>
<feature type="transmembrane region" description="Helical" evidence="2">
    <location>
        <begin position="75"/>
        <end position="101"/>
    </location>
</feature>
<dbReference type="Proteomes" id="UP001203338">
    <property type="component" value="Unassembled WGS sequence"/>
</dbReference>
<comment type="caution">
    <text evidence="3">The sequence shown here is derived from an EMBL/GenBank/DDBJ whole genome shotgun (WGS) entry which is preliminary data.</text>
</comment>
<keyword evidence="2" id="KW-1133">Transmembrane helix</keyword>
<keyword evidence="2" id="KW-0472">Membrane</keyword>
<gene>
    <name evidence="3" type="ORF">M3P05_15870</name>
</gene>
<dbReference type="NCBIfam" id="NF008528">
    <property type="entry name" value="PRK11463.1-2"/>
    <property type="match status" value="1"/>
</dbReference>
<protein>
    <submittedName>
        <fullName evidence="3">FxsA family protein</fullName>
    </submittedName>
</protein>
<organism evidence="3 4">
    <name type="scientific">Parendozoicomonas callyspongiae</name>
    <dbReference type="NCBI Taxonomy" id="2942213"/>
    <lineage>
        <taxon>Bacteria</taxon>
        <taxon>Pseudomonadati</taxon>
        <taxon>Pseudomonadota</taxon>
        <taxon>Gammaproteobacteria</taxon>
        <taxon>Oceanospirillales</taxon>
        <taxon>Endozoicomonadaceae</taxon>
        <taxon>Parendozoicomonas</taxon>
    </lineage>
</organism>
<evidence type="ECO:0000256" key="1">
    <source>
        <dbReference type="SAM" id="MobiDB-lite"/>
    </source>
</evidence>
<dbReference type="InterPro" id="IPR007313">
    <property type="entry name" value="FxsA"/>
</dbReference>
<dbReference type="EMBL" id="JAMFLX010000024">
    <property type="protein sequence ID" value="MCL6271399.1"/>
    <property type="molecule type" value="Genomic_DNA"/>
</dbReference>
<proteinExistence type="predicted"/>
<evidence type="ECO:0000313" key="3">
    <source>
        <dbReference type="EMBL" id="MCL6271399.1"/>
    </source>
</evidence>